<comment type="caution">
    <text evidence="3">The sequence shown here is derived from an EMBL/GenBank/DDBJ whole genome shotgun (WGS) entry which is preliminary data.</text>
</comment>
<organism evidence="3 4">
    <name type="scientific">Macrosiphum euphorbiae</name>
    <name type="common">potato aphid</name>
    <dbReference type="NCBI Taxonomy" id="13131"/>
    <lineage>
        <taxon>Eukaryota</taxon>
        <taxon>Metazoa</taxon>
        <taxon>Ecdysozoa</taxon>
        <taxon>Arthropoda</taxon>
        <taxon>Hexapoda</taxon>
        <taxon>Insecta</taxon>
        <taxon>Pterygota</taxon>
        <taxon>Neoptera</taxon>
        <taxon>Paraneoptera</taxon>
        <taxon>Hemiptera</taxon>
        <taxon>Sternorrhyncha</taxon>
        <taxon>Aphidomorpha</taxon>
        <taxon>Aphidoidea</taxon>
        <taxon>Aphididae</taxon>
        <taxon>Macrosiphini</taxon>
        <taxon>Macrosiphum</taxon>
    </lineage>
</organism>
<dbReference type="EMBL" id="CARXXK010000118">
    <property type="protein sequence ID" value="CAI6369991.1"/>
    <property type="molecule type" value="Genomic_DNA"/>
</dbReference>
<accession>A0AAV0XPB9</accession>
<feature type="compositionally biased region" description="Low complexity" evidence="1">
    <location>
        <begin position="234"/>
        <end position="246"/>
    </location>
</feature>
<dbReference type="Proteomes" id="UP001160148">
    <property type="component" value="Unassembled WGS sequence"/>
</dbReference>
<feature type="region of interest" description="Disordered" evidence="1">
    <location>
        <begin position="234"/>
        <end position="261"/>
    </location>
</feature>
<evidence type="ECO:0000313" key="3">
    <source>
        <dbReference type="EMBL" id="CAI6369991.1"/>
    </source>
</evidence>
<dbReference type="AlphaFoldDB" id="A0AAV0XPB9"/>
<dbReference type="PANTHER" id="PTHR33327:SF3">
    <property type="entry name" value="RNA-DIRECTED DNA POLYMERASE"/>
    <property type="match status" value="1"/>
</dbReference>
<protein>
    <recommendedName>
        <fullName evidence="2">DUF7041 domain-containing protein</fullName>
    </recommendedName>
</protein>
<feature type="domain" description="DUF7041" evidence="2">
    <location>
        <begin position="51"/>
        <end position="129"/>
    </location>
</feature>
<dbReference type="InterPro" id="IPR055469">
    <property type="entry name" value="DUF7041"/>
</dbReference>
<sequence>MSLFDVFAADGELLNENHADPNAASAQQQPLNVPGPIPAPQNISAIEHVRLPGFWRHSPQQWFTHAEAVFHSNRIRADLTKLNHVLTALDEDGIRTVSDLLGPNAQYSAVRDRLISAYAVPQATRFRTIVQHGGMGDRRPSQMLRDMRCVLPEGVGDAALKEFWLQKLPPTILTVISGLDGPLDTLAERADRVMDASAGREICAVSPSNTLEHRFQTMESAITALTTQIAALVTSQSKQDQQSRQRSSTRSRSRNRSQSRQRNKEFCYYHNRFGKEAKNCHHPCSFRSEN</sequence>
<reference evidence="3 4" key="1">
    <citation type="submission" date="2023-01" db="EMBL/GenBank/DDBJ databases">
        <authorList>
            <person name="Whitehead M."/>
        </authorList>
    </citation>
    <scope>NUCLEOTIDE SEQUENCE [LARGE SCALE GENOMIC DNA]</scope>
</reference>
<keyword evidence="4" id="KW-1185">Reference proteome</keyword>
<gene>
    <name evidence="3" type="ORF">MEUPH1_LOCUS24162</name>
</gene>
<proteinExistence type="predicted"/>
<evidence type="ECO:0000256" key="1">
    <source>
        <dbReference type="SAM" id="MobiDB-lite"/>
    </source>
</evidence>
<evidence type="ECO:0000259" key="2">
    <source>
        <dbReference type="Pfam" id="PF23055"/>
    </source>
</evidence>
<dbReference type="Pfam" id="PF23055">
    <property type="entry name" value="DUF7041"/>
    <property type="match status" value="1"/>
</dbReference>
<dbReference type="PANTHER" id="PTHR33327">
    <property type="entry name" value="ENDONUCLEASE"/>
    <property type="match status" value="1"/>
</dbReference>
<name>A0AAV0XPB9_9HEMI</name>
<evidence type="ECO:0000313" key="4">
    <source>
        <dbReference type="Proteomes" id="UP001160148"/>
    </source>
</evidence>
<feature type="compositionally biased region" description="Basic residues" evidence="1">
    <location>
        <begin position="247"/>
        <end position="261"/>
    </location>
</feature>